<dbReference type="EMBL" id="CP071872">
    <property type="protein sequence ID" value="UNM14987.1"/>
    <property type="molecule type" value="Genomic_DNA"/>
</dbReference>
<feature type="signal peptide" evidence="9">
    <location>
        <begin position="1"/>
        <end position="23"/>
    </location>
</feature>
<name>A0ABY3WQU0_9ACTN</name>
<dbReference type="InterPro" id="IPR048328">
    <property type="entry name" value="Dyp_perox_C"/>
</dbReference>
<evidence type="ECO:0000256" key="5">
    <source>
        <dbReference type="ARBA" id="ARBA00022729"/>
    </source>
</evidence>
<evidence type="ECO:0000256" key="4">
    <source>
        <dbReference type="ARBA" id="ARBA00022723"/>
    </source>
</evidence>
<evidence type="ECO:0000256" key="9">
    <source>
        <dbReference type="SAM" id="SignalP"/>
    </source>
</evidence>
<dbReference type="Pfam" id="PF04261">
    <property type="entry name" value="Dyp_perox_N"/>
    <property type="match status" value="1"/>
</dbReference>
<dbReference type="InterPro" id="IPR011008">
    <property type="entry name" value="Dimeric_a/b-barrel"/>
</dbReference>
<dbReference type="InterPro" id="IPR048327">
    <property type="entry name" value="Dyp_perox_N"/>
</dbReference>
<keyword evidence="13" id="KW-1185">Reference proteome</keyword>
<feature type="domain" description="Dyp-type peroxidase N-terminal" evidence="10">
    <location>
        <begin position="77"/>
        <end position="130"/>
    </location>
</feature>
<comment type="cofactor">
    <cofactor evidence="1">
        <name>heme b</name>
        <dbReference type="ChEBI" id="CHEBI:60344"/>
    </cofactor>
</comment>
<proteinExistence type="inferred from homology"/>
<accession>A0ABY3WQU0</accession>
<keyword evidence="5 9" id="KW-0732">Signal</keyword>
<keyword evidence="6" id="KW-0560">Oxidoreductase</keyword>
<keyword evidence="2 12" id="KW-0575">Peroxidase</keyword>
<evidence type="ECO:0000256" key="8">
    <source>
        <dbReference type="ARBA" id="ARBA00025737"/>
    </source>
</evidence>
<gene>
    <name evidence="12" type="ORF">J4032_29120</name>
</gene>
<dbReference type="Pfam" id="PF20628">
    <property type="entry name" value="Dyp_perox_C"/>
    <property type="match status" value="1"/>
</dbReference>
<evidence type="ECO:0000256" key="7">
    <source>
        <dbReference type="ARBA" id="ARBA00023004"/>
    </source>
</evidence>
<sequence length="352" mass="38470">MVRRRVVLAATASLAAAGGAGVAALRVDEVAQSLRGPLLGVKADPYVSVTALDLLTVGEPQIGQALRELVSAMAAAERATVRATLALGHSLFAVSRPRPRQLRAMPAFAGDVLDPLQTGGDVLVELSGHRGADVRTSTRVLIEAVPKWMLRWQLQGHRPDNRIHEGKSLARNPFHFTEGFGNPPTGREITERTAVRTDQGEPTWAVGGTYQVVRIVRLATELWDKDTVEEQVRIIGRQRDGRWLDGAPADEDPNFAADPQGRLTPLDSHVRLAAPDRRNPPPLVRRSYSYDRGNGDNGLIFSCFQRDLAKGFESVQKRLEGEAMAKYMLTTGGGYFFVPPLGGAWIDKAFRQ</sequence>
<keyword evidence="3" id="KW-0349">Heme</keyword>
<reference evidence="12 13" key="1">
    <citation type="submission" date="2021-03" db="EMBL/GenBank/DDBJ databases">
        <title>Complete genome of Streptomyces formicae strain 1H-GS9 (DSM 100524).</title>
        <authorList>
            <person name="Atanasov K.E."/>
            <person name="Altabella T."/>
            <person name="Ferrer A."/>
        </authorList>
    </citation>
    <scope>NUCLEOTIDE SEQUENCE [LARGE SCALE GENOMIC DNA]</scope>
    <source>
        <strain evidence="12 13">1H-GS9</strain>
    </source>
</reference>
<evidence type="ECO:0000259" key="11">
    <source>
        <dbReference type="Pfam" id="PF20628"/>
    </source>
</evidence>
<evidence type="ECO:0000256" key="1">
    <source>
        <dbReference type="ARBA" id="ARBA00001970"/>
    </source>
</evidence>
<dbReference type="NCBIfam" id="TIGR01413">
    <property type="entry name" value="Dyp_perox_fam"/>
    <property type="match status" value="1"/>
</dbReference>
<evidence type="ECO:0000256" key="3">
    <source>
        <dbReference type="ARBA" id="ARBA00022617"/>
    </source>
</evidence>
<dbReference type="GO" id="GO:0004601">
    <property type="term" value="F:peroxidase activity"/>
    <property type="evidence" value="ECO:0007669"/>
    <property type="project" value="UniProtKB-KW"/>
</dbReference>
<dbReference type="InterPro" id="IPR006314">
    <property type="entry name" value="Dyp_peroxidase"/>
</dbReference>
<keyword evidence="4" id="KW-0479">Metal-binding</keyword>
<dbReference type="PANTHER" id="PTHR30521:SF4">
    <property type="entry name" value="DEFERROCHELATASE"/>
    <property type="match status" value="1"/>
</dbReference>
<evidence type="ECO:0000256" key="6">
    <source>
        <dbReference type="ARBA" id="ARBA00023002"/>
    </source>
</evidence>
<protein>
    <submittedName>
        <fullName evidence="12">Dyp-type peroxidase</fullName>
    </submittedName>
</protein>
<dbReference type="PANTHER" id="PTHR30521">
    <property type="entry name" value="DEFERROCHELATASE/PEROXIDASE"/>
    <property type="match status" value="1"/>
</dbReference>
<comment type="similarity">
    <text evidence="8">Belongs to the DyP-type peroxidase family.</text>
</comment>
<feature type="chain" id="PRO_5045464447" evidence="9">
    <location>
        <begin position="24"/>
        <end position="352"/>
    </location>
</feature>
<keyword evidence="7" id="KW-0408">Iron</keyword>
<dbReference type="SUPFAM" id="SSF54909">
    <property type="entry name" value="Dimeric alpha+beta barrel"/>
    <property type="match status" value="1"/>
</dbReference>
<dbReference type="Proteomes" id="UP000828924">
    <property type="component" value="Chromosome"/>
</dbReference>
<dbReference type="PROSITE" id="PS51404">
    <property type="entry name" value="DYP_PEROXIDASE"/>
    <property type="match status" value="1"/>
</dbReference>
<evidence type="ECO:0000259" key="10">
    <source>
        <dbReference type="Pfam" id="PF04261"/>
    </source>
</evidence>
<evidence type="ECO:0000256" key="2">
    <source>
        <dbReference type="ARBA" id="ARBA00022559"/>
    </source>
</evidence>
<feature type="domain" description="Dyp-type peroxidase C-terminal" evidence="11">
    <location>
        <begin position="171"/>
        <end position="340"/>
    </location>
</feature>
<organism evidence="12 13">
    <name type="scientific">Streptomyces formicae</name>
    <dbReference type="NCBI Taxonomy" id="1616117"/>
    <lineage>
        <taxon>Bacteria</taxon>
        <taxon>Bacillati</taxon>
        <taxon>Actinomycetota</taxon>
        <taxon>Actinomycetes</taxon>
        <taxon>Kitasatosporales</taxon>
        <taxon>Streptomycetaceae</taxon>
        <taxon>Streptomyces</taxon>
    </lineage>
</organism>
<evidence type="ECO:0000313" key="12">
    <source>
        <dbReference type="EMBL" id="UNM14987.1"/>
    </source>
</evidence>
<evidence type="ECO:0000313" key="13">
    <source>
        <dbReference type="Proteomes" id="UP000828924"/>
    </source>
</evidence>